<name>A0A075R517_BRELA</name>
<organism evidence="1 2">
    <name type="scientific">Brevibacillus laterosporus LMG 15441</name>
    <dbReference type="NCBI Taxonomy" id="1042163"/>
    <lineage>
        <taxon>Bacteria</taxon>
        <taxon>Bacillati</taxon>
        <taxon>Bacillota</taxon>
        <taxon>Bacilli</taxon>
        <taxon>Bacillales</taxon>
        <taxon>Paenibacillaceae</taxon>
        <taxon>Brevibacillus</taxon>
    </lineage>
</organism>
<protein>
    <submittedName>
        <fullName evidence="1">Phenylhydantoinase</fullName>
    </submittedName>
</protein>
<dbReference type="InterPro" id="IPR011059">
    <property type="entry name" value="Metal-dep_hydrolase_composite"/>
</dbReference>
<sequence length="378" mass="43744">MDGLLTIIRNASVVTQHAVKQTDIWIQNGKIVRTHPDTLRREWSSGQARVEIDASDYYILPGFLQVMKAHSLHYRPTQSYVQQIQMLVEQGITTFIDTIKIGKWMDKSQCMYQLSPHYNSPLDYAVRIEIMASECHYDRIRQLIKQGFRLIQIVVCTVEEVHRINWNSLYPLLLQERVSLHLHILGETISQEDRQIIIEAWLQYCHYGKIRTCINENQTKDVINEAISFYHLQPVGKLEEKQKEHGWILKHLRNWYSHHSLYASIKELTVPSQFWARGQAERILSLTVRLASTNVAKLAGCYPVKGSLLPGADADLLFLKKDKWLTNHSISTMLNLSEVCNPVRVMSKGVFIYQNGTHHSTIGAGKHLRPLRPYNYAM</sequence>
<dbReference type="EMBL" id="CP007806">
    <property type="protein sequence ID" value="AIG26253.1"/>
    <property type="molecule type" value="Genomic_DNA"/>
</dbReference>
<dbReference type="Proteomes" id="UP000005850">
    <property type="component" value="Chromosome"/>
</dbReference>
<dbReference type="STRING" id="1042163.BRLA_c019320"/>
<proteinExistence type="predicted"/>
<dbReference type="RefSeq" id="WP_003338574.1">
    <property type="nucleotide sequence ID" value="NZ_CP007806.1"/>
</dbReference>
<dbReference type="HOGENOM" id="CLU_730909_0_0_9"/>
<dbReference type="eggNOG" id="COG0044">
    <property type="taxonomic scope" value="Bacteria"/>
</dbReference>
<dbReference type="GO" id="GO:0016810">
    <property type="term" value="F:hydrolase activity, acting on carbon-nitrogen (but not peptide) bonds"/>
    <property type="evidence" value="ECO:0007669"/>
    <property type="project" value="InterPro"/>
</dbReference>
<dbReference type="PANTHER" id="PTHR11647:SF1">
    <property type="entry name" value="COLLAPSIN RESPONSE MEDIATOR PROTEIN"/>
    <property type="match status" value="1"/>
</dbReference>
<dbReference type="Gene3D" id="2.30.40.10">
    <property type="entry name" value="Urease, subunit C, domain 1"/>
    <property type="match status" value="2"/>
</dbReference>
<keyword evidence="2" id="KW-1185">Reference proteome</keyword>
<reference evidence="1 2" key="1">
    <citation type="journal article" date="2011" name="J. Bacteriol.">
        <title>Genome sequence of Brevibacillus laterosporus LMG 15441, a pathogen of invertebrates.</title>
        <authorList>
            <person name="Djukic M."/>
            <person name="Poehlein A."/>
            <person name="Thurmer A."/>
            <person name="Daniel R."/>
        </authorList>
    </citation>
    <scope>NUCLEOTIDE SEQUENCE [LARGE SCALE GENOMIC DNA]</scope>
    <source>
        <strain evidence="1 2">LMG 15441</strain>
    </source>
</reference>
<dbReference type="AlphaFoldDB" id="A0A075R517"/>
<evidence type="ECO:0000313" key="2">
    <source>
        <dbReference type="Proteomes" id="UP000005850"/>
    </source>
</evidence>
<dbReference type="Gene3D" id="3.20.20.140">
    <property type="entry name" value="Metal-dependent hydrolases"/>
    <property type="match status" value="1"/>
</dbReference>
<dbReference type="SUPFAM" id="SSF51338">
    <property type="entry name" value="Composite domain of metallo-dependent hydrolases"/>
    <property type="match status" value="1"/>
</dbReference>
<evidence type="ECO:0000313" key="1">
    <source>
        <dbReference type="EMBL" id="AIG26253.1"/>
    </source>
</evidence>
<accession>A0A075R517</accession>
<dbReference type="PANTHER" id="PTHR11647">
    <property type="entry name" value="HYDRANTOINASE/DIHYDROPYRIMIDINASE FAMILY MEMBER"/>
    <property type="match status" value="1"/>
</dbReference>
<gene>
    <name evidence="1" type="ORF">BRLA_c019320</name>
</gene>
<dbReference type="KEGG" id="blr:BRLA_c019320"/>
<dbReference type="InterPro" id="IPR050378">
    <property type="entry name" value="Metallo-dep_Hydrolases_sf"/>
</dbReference>